<dbReference type="Gene3D" id="3.40.630.30">
    <property type="match status" value="1"/>
</dbReference>
<feature type="domain" description="N-acetyltransferase" evidence="1">
    <location>
        <begin position="1"/>
        <end position="151"/>
    </location>
</feature>
<dbReference type="Proteomes" id="UP000199093">
    <property type="component" value="Unassembled WGS sequence"/>
</dbReference>
<protein>
    <submittedName>
        <fullName evidence="2">Predicted N-acetyltransferase YhbS</fullName>
    </submittedName>
</protein>
<dbReference type="STRING" id="555512.SAMN04487993_100346"/>
<dbReference type="AlphaFoldDB" id="A0A1G8JFX5"/>
<dbReference type="SUPFAM" id="SSF55729">
    <property type="entry name" value="Acyl-CoA N-acyltransferases (Nat)"/>
    <property type="match status" value="1"/>
</dbReference>
<dbReference type="RefSeq" id="WP_089844199.1">
    <property type="nucleotide sequence ID" value="NZ_FNEJ01000003.1"/>
</dbReference>
<reference evidence="2 3" key="1">
    <citation type="submission" date="2016-10" db="EMBL/GenBank/DDBJ databases">
        <authorList>
            <person name="de Groot N.N."/>
        </authorList>
    </citation>
    <scope>NUCLEOTIDE SEQUENCE [LARGE SCALE GENOMIC DNA]</scope>
    <source>
        <strain evidence="2 3">DSM 26424</strain>
    </source>
</reference>
<evidence type="ECO:0000313" key="2">
    <source>
        <dbReference type="EMBL" id="SDI30158.1"/>
    </source>
</evidence>
<keyword evidence="3" id="KW-1185">Reference proteome</keyword>
<accession>A0A1G8JFX5</accession>
<dbReference type="PROSITE" id="PS51186">
    <property type="entry name" value="GNAT"/>
    <property type="match status" value="1"/>
</dbReference>
<sequence>MQVAQGARPDLAALVTAVFSASEGAAEGAVVGGLVRDLLATTPAADIRVFCATEAGETLGGVIFTRLDFPEDPHRVLLLSPMAVARQGQGVGLALLRHALAALRAEGWDVALTYGDPAFYGRAGFARITETQARAPLPLSMPQGWLGRSLDAGAMPALRGQSRCVAALDRAELW</sequence>
<dbReference type="EMBL" id="FNEJ01000003">
    <property type="protein sequence ID" value="SDI30158.1"/>
    <property type="molecule type" value="Genomic_DNA"/>
</dbReference>
<keyword evidence="2" id="KW-0808">Transferase</keyword>
<name>A0A1G8JFX5_9RHOB</name>
<dbReference type="InterPro" id="IPR016181">
    <property type="entry name" value="Acyl_CoA_acyltransferase"/>
</dbReference>
<dbReference type="OrthoDB" id="9797178at2"/>
<gene>
    <name evidence="2" type="ORF">SAMN04487993_100346</name>
</gene>
<organism evidence="2 3">
    <name type="scientific">Salipiger marinus</name>
    <dbReference type="NCBI Taxonomy" id="555512"/>
    <lineage>
        <taxon>Bacteria</taxon>
        <taxon>Pseudomonadati</taxon>
        <taxon>Pseudomonadota</taxon>
        <taxon>Alphaproteobacteria</taxon>
        <taxon>Rhodobacterales</taxon>
        <taxon>Roseobacteraceae</taxon>
        <taxon>Salipiger</taxon>
    </lineage>
</organism>
<dbReference type="InterPro" id="IPR000182">
    <property type="entry name" value="GNAT_dom"/>
</dbReference>
<proteinExistence type="predicted"/>
<dbReference type="GO" id="GO:0016747">
    <property type="term" value="F:acyltransferase activity, transferring groups other than amino-acyl groups"/>
    <property type="evidence" value="ECO:0007669"/>
    <property type="project" value="InterPro"/>
</dbReference>
<evidence type="ECO:0000313" key="3">
    <source>
        <dbReference type="Proteomes" id="UP000199093"/>
    </source>
</evidence>
<evidence type="ECO:0000259" key="1">
    <source>
        <dbReference type="PROSITE" id="PS51186"/>
    </source>
</evidence>